<name>A0A414A7M2_9FIRM</name>
<proteinExistence type="predicted"/>
<dbReference type="AlphaFoldDB" id="A0A414A7M2"/>
<comment type="caution">
    <text evidence="1">The sequence shown here is derived from an EMBL/GenBank/DDBJ whole genome shotgun (WGS) entry which is preliminary data.</text>
</comment>
<dbReference type="EMBL" id="QSHU01000001">
    <property type="protein sequence ID" value="RHC41808.1"/>
    <property type="molecule type" value="Genomic_DNA"/>
</dbReference>
<evidence type="ECO:0000313" key="2">
    <source>
        <dbReference type="Proteomes" id="UP000286104"/>
    </source>
</evidence>
<protein>
    <submittedName>
        <fullName evidence="1">Uncharacterized protein</fullName>
    </submittedName>
</protein>
<organism evidence="1 2">
    <name type="scientific">Agathobacter rectalis</name>
    <dbReference type="NCBI Taxonomy" id="39491"/>
    <lineage>
        <taxon>Bacteria</taxon>
        <taxon>Bacillati</taxon>
        <taxon>Bacillota</taxon>
        <taxon>Clostridia</taxon>
        <taxon>Lachnospirales</taxon>
        <taxon>Lachnospiraceae</taxon>
        <taxon>Agathobacter</taxon>
    </lineage>
</organism>
<dbReference type="RefSeq" id="WP_118389112.1">
    <property type="nucleotide sequence ID" value="NZ_QSHU01000001.1"/>
</dbReference>
<evidence type="ECO:0000313" key="1">
    <source>
        <dbReference type="EMBL" id="RHC41808.1"/>
    </source>
</evidence>
<accession>A0A414A7M2</accession>
<reference evidence="1 2" key="1">
    <citation type="submission" date="2018-08" db="EMBL/GenBank/DDBJ databases">
        <title>A genome reference for cultivated species of the human gut microbiota.</title>
        <authorList>
            <person name="Zou Y."/>
            <person name="Xue W."/>
            <person name="Luo G."/>
        </authorList>
    </citation>
    <scope>NUCLEOTIDE SEQUENCE [LARGE SCALE GENOMIC DNA]</scope>
    <source>
        <strain evidence="1 2">AM36-3AA</strain>
    </source>
</reference>
<dbReference type="Proteomes" id="UP000286104">
    <property type="component" value="Unassembled WGS sequence"/>
</dbReference>
<sequence length="576" mass="63435">MEEEIKKAYMDWSEKGVSYLNCMYVYDIMMDVDEALQTCDTILDEIDLEIDYTSREKDIDRLLEGHGTLHRYIDVLNCYVDDKLDQPLKKDFKKNATETISRIHLEDFEVDNTLGLTENNYITGGMGYAGTMVEQEKAKLTFADFIGTSDGKADGNGLHMAYTNGSVEDFASIFAAQYEAMKASGALGEDNNLTQQEFLEQFYRQGEFTHDSSNPFLNFVSSVLDITIIKPVIESCIGEDLITGEDLTDMERGLKVVFAMVDLVTLGGAIAATKFSEMGLKEGLKAFGKTALIDFAGNTAACGVGALGETFDWPVPITMMLSLAAGITVSISGNKLLFKNADGIEIGAKTLSDAEVKKIGDVLDEGLDINFVSEDLNNILKNKGVTLEEFNKLRLTDVKDLTKEQIAQMKAIREAVPKIDANTYIQKTISASDIDKYIGEDGWAAIGGYVARYDDVSHIKGYNNVVESSRLDYVTGDGVRPYPEGGDTYGYIKFKTKRTNKIEIPYGKVFGGTNVDGPPCTLNGFTGARNGAIVPEWELSVRVKPNKGAELHKVINEKDTVVAIFDGKHFKEVKGK</sequence>
<gene>
    <name evidence="1" type="ORF">DW848_00280</name>
</gene>